<keyword evidence="2 6" id="KW-0645">Protease</keyword>
<keyword evidence="9" id="KW-0812">Transmembrane</keyword>
<dbReference type="Gene3D" id="3.40.50.200">
    <property type="entry name" value="Peptidase S8/S53 domain"/>
    <property type="match status" value="1"/>
</dbReference>
<dbReference type="OrthoDB" id="9790784at2"/>
<evidence type="ECO:0000256" key="7">
    <source>
        <dbReference type="RuleBase" id="RU003355"/>
    </source>
</evidence>
<protein>
    <submittedName>
        <fullName evidence="12">Putative Thermitase</fullName>
        <ecNumber evidence="12">3.4.21.66</ecNumber>
    </submittedName>
</protein>
<dbReference type="PROSITE" id="PS00136">
    <property type="entry name" value="SUBTILASE_ASP"/>
    <property type="match status" value="1"/>
</dbReference>
<keyword evidence="13" id="KW-1185">Reference proteome</keyword>
<comment type="similarity">
    <text evidence="1 6 7">Belongs to the peptidase S8 family.</text>
</comment>
<dbReference type="AlphaFoldDB" id="A0A2U3QGX1"/>
<dbReference type="InterPro" id="IPR036852">
    <property type="entry name" value="Peptidase_S8/S53_dom_sf"/>
</dbReference>
<dbReference type="PROSITE" id="PS51892">
    <property type="entry name" value="SUBTILASE"/>
    <property type="match status" value="1"/>
</dbReference>
<evidence type="ECO:0000256" key="6">
    <source>
        <dbReference type="PROSITE-ProRule" id="PRU01240"/>
    </source>
</evidence>
<dbReference type="InterPro" id="IPR023828">
    <property type="entry name" value="Peptidase_S8_Ser-AS"/>
</dbReference>
<dbReference type="InterPro" id="IPR023827">
    <property type="entry name" value="Peptidase_S8_Asp-AS"/>
</dbReference>
<keyword evidence="4 6" id="KW-0720">Serine protease</keyword>
<dbReference type="SMART" id="SM00060">
    <property type="entry name" value="FN3"/>
    <property type="match status" value="1"/>
</dbReference>
<dbReference type="CDD" id="cd07473">
    <property type="entry name" value="Peptidases_S8_Subtilisin_like"/>
    <property type="match status" value="1"/>
</dbReference>
<dbReference type="InterPro" id="IPR013783">
    <property type="entry name" value="Ig-like_fold"/>
</dbReference>
<feature type="active site" description="Charge relay system" evidence="5 6">
    <location>
        <position position="177"/>
    </location>
</feature>
<dbReference type="PROSITE" id="PS50853">
    <property type="entry name" value="FN3"/>
    <property type="match status" value="1"/>
</dbReference>
<gene>
    <name evidence="12" type="ORF">NBG4_30047</name>
</gene>
<dbReference type="InterPro" id="IPR034204">
    <property type="entry name" value="PfSUB1-like_cat_dom"/>
</dbReference>
<dbReference type="InterPro" id="IPR022398">
    <property type="entry name" value="Peptidase_S8_His-AS"/>
</dbReference>
<dbReference type="SUPFAM" id="SSF49265">
    <property type="entry name" value="Fibronectin type III"/>
    <property type="match status" value="1"/>
</dbReference>
<keyword evidence="9" id="KW-0472">Membrane</keyword>
<evidence type="ECO:0000256" key="2">
    <source>
        <dbReference type="ARBA" id="ARBA00022670"/>
    </source>
</evidence>
<feature type="active site" description="Charge relay system" evidence="5 6">
    <location>
        <position position="233"/>
    </location>
</feature>
<dbReference type="Pfam" id="PF00082">
    <property type="entry name" value="Peptidase_S8"/>
    <property type="match status" value="1"/>
</dbReference>
<evidence type="ECO:0000256" key="9">
    <source>
        <dbReference type="SAM" id="Phobius"/>
    </source>
</evidence>
<evidence type="ECO:0000256" key="1">
    <source>
        <dbReference type="ARBA" id="ARBA00011073"/>
    </source>
</evidence>
<dbReference type="Pfam" id="PF22148">
    <property type="entry name" value="Fervidolysin_NPro-like"/>
    <property type="match status" value="1"/>
</dbReference>
<accession>A0A2U3QGX1</accession>
<dbReference type="PROSITE" id="PS00138">
    <property type="entry name" value="SUBTILASE_SER"/>
    <property type="match status" value="1"/>
</dbReference>
<evidence type="ECO:0000256" key="8">
    <source>
        <dbReference type="SAM" id="MobiDB-lite"/>
    </source>
</evidence>
<feature type="transmembrane region" description="Helical" evidence="9">
    <location>
        <begin position="585"/>
        <end position="604"/>
    </location>
</feature>
<dbReference type="InterPro" id="IPR050131">
    <property type="entry name" value="Peptidase_S8_subtilisin-like"/>
</dbReference>
<dbReference type="InterPro" id="IPR054399">
    <property type="entry name" value="Fervidolysin-like_N_prodom"/>
</dbReference>
<feature type="region of interest" description="Disordered" evidence="8">
    <location>
        <begin position="554"/>
        <end position="577"/>
    </location>
</feature>
<dbReference type="InterPro" id="IPR003961">
    <property type="entry name" value="FN3_dom"/>
</dbReference>
<feature type="chain" id="PRO_5015651207" evidence="10">
    <location>
        <begin position="25"/>
        <end position="610"/>
    </location>
</feature>
<feature type="domain" description="Fibronectin type-III" evidence="11">
    <location>
        <begin position="470"/>
        <end position="562"/>
    </location>
</feature>
<evidence type="ECO:0000256" key="5">
    <source>
        <dbReference type="PIRSR" id="PIRSR615500-1"/>
    </source>
</evidence>
<reference evidence="13" key="1">
    <citation type="submission" date="2018-03" db="EMBL/GenBank/DDBJ databases">
        <authorList>
            <person name="Zecchin S."/>
        </authorList>
    </citation>
    <scope>NUCLEOTIDE SEQUENCE [LARGE SCALE GENOMIC DNA]</scope>
</reference>
<dbReference type="PANTHER" id="PTHR43806:SF11">
    <property type="entry name" value="CEREVISIN-RELATED"/>
    <property type="match status" value="1"/>
</dbReference>
<dbReference type="EC" id="3.4.21.66" evidence="12"/>
<evidence type="ECO:0000256" key="10">
    <source>
        <dbReference type="SAM" id="SignalP"/>
    </source>
</evidence>
<dbReference type="InterPro" id="IPR015500">
    <property type="entry name" value="Peptidase_S8_subtilisin-rel"/>
</dbReference>
<dbReference type="GO" id="GO:0004252">
    <property type="term" value="F:serine-type endopeptidase activity"/>
    <property type="evidence" value="ECO:0007669"/>
    <property type="project" value="UniProtKB-UniRule"/>
</dbReference>
<dbReference type="PROSITE" id="PS51257">
    <property type="entry name" value="PROKAR_LIPOPROTEIN"/>
    <property type="match status" value="1"/>
</dbReference>
<dbReference type="PANTHER" id="PTHR43806">
    <property type="entry name" value="PEPTIDASE S8"/>
    <property type="match status" value="1"/>
</dbReference>
<dbReference type="SUPFAM" id="SSF52743">
    <property type="entry name" value="Subtilisin-like"/>
    <property type="match status" value="1"/>
</dbReference>
<name>A0A2U3QGX1_9BACT</name>
<dbReference type="Gene3D" id="2.60.40.10">
    <property type="entry name" value="Immunoglobulins"/>
    <property type="match status" value="1"/>
</dbReference>
<evidence type="ECO:0000313" key="13">
    <source>
        <dbReference type="Proteomes" id="UP000245125"/>
    </source>
</evidence>
<organism evidence="12 13">
    <name type="scientific">Candidatus Sulfobium mesophilum</name>
    <dbReference type="NCBI Taxonomy" id="2016548"/>
    <lineage>
        <taxon>Bacteria</taxon>
        <taxon>Pseudomonadati</taxon>
        <taxon>Nitrospirota</taxon>
        <taxon>Nitrospiria</taxon>
        <taxon>Nitrospirales</taxon>
        <taxon>Nitrospiraceae</taxon>
        <taxon>Candidatus Sulfobium</taxon>
    </lineage>
</organism>
<dbReference type="PROSITE" id="PS00137">
    <property type="entry name" value="SUBTILASE_HIS"/>
    <property type="match status" value="1"/>
</dbReference>
<dbReference type="InterPro" id="IPR000209">
    <property type="entry name" value="Peptidase_S8/S53_dom"/>
</dbReference>
<dbReference type="GO" id="GO:0006508">
    <property type="term" value="P:proteolysis"/>
    <property type="evidence" value="ECO:0007669"/>
    <property type="project" value="UniProtKB-KW"/>
</dbReference>
<dbReference type="InterPro" id="IPR036116">
    <property type="entry name" value="FN3_sf"/>
</dbReference>
<dbReference type="EMBL" id="OUUY01000075">
    <property type="protein sequence ID" value="SPQ00653.1"/>
    <property type="molecule type" value="Genomic_DNA"/>
</dbReference>
<keyword evidence="9" id="KW-1133">Transmembrane helix</keyword>
<dbReference type="PRINTS" id="PR00723">
    <property type="entry name" value="SUBTILISIN"/>
</dbReference>
<keyword evidence="3 6" id="KW-0378">Hydrolase</keyword>
<feature type="active site" description="Charge relay system" evidence="5 6">
    <location>
        <position position="410"/>
    </location>
</feature>
<feature type="signal peptide" evidence="10">
    <location>
        <begin position="1"/>
        <end position="24"/>
    </location>
</feature>
<dbReference type="Pfam" id="PF00041">
    <property type="entry name" value="fn3"/>
    <property type="match status" value="1"/>
</dbReference>
<evidence type="ECO:0000313" key="12">
    <source>
        <dbReference type="EMBL" id="SPQ00653.1"/>
    </source>
</evidence>
<dbReference type="CDD" id="cd00063">
    <property type="entry name" value="FN3"/>
    <property type="match status" value="1"/>
</dbReference>
<evidence type="ECO:0000256" key="3">
    <source>
        <dbReference type="ARBA" id="ARBA00022801"/>
    </source>
</evidence>
<sequence length="610" mass="65216">MLMKRLFFVLLAIFLASCGNENTAALSPGDGRTAANETPAQRRSLQSVLAGVENSRHKEGDIIVKFRHGVRMSASLRAHQAMGSSVLRRFRILNAEQVRLPQGVTVRDAIIRYMQDPDVEYAEPNYIRSARFTLPDDQLFPLQWQLRNTVTPGIDISMTSAWDIIRGDGGLIIAILDSGVDYTHPDLAANIWSNPNEPSCAGTTDRDNNGYPADCRGWNFVGSNNNPMDDEGHGTHISGIIGAAGNNGLGIAGMIWDVKIMPLKFLDDMGNGTVTDEVAGIEYAIANGARIINASFAGDAFSNFERDAIAEASSAGILFVTAAGNVGTGSFGRDNDSFPVYPGNYNLPNIISVAATNQYDHIASFSNFGAHTVHVAAPGVSILSTVPPALHSLFCGGSPFSGYEYCDGTSMSAPHVTGLAGLILGYYGNLTPLQLRTMIMRYVDTLPTLQGIIISGGRINAYKTISALLPPTGLTANALSSTQVVLNWSDNATGENGYKIERRTSTGDFKEIDSTGPDITSYTDSKGLAPSTEYIYKVRAFNTVPVDSPYYSNEASATTLSGPSPTPVPSSGGGGCSVGTRHTDYGHVDILLLLMPGASIILILRRRDKK</sequence>
<dbReference type="Proteomes" id="UP000245125">
    <property type="component" value="Unassembled WGS sequence"/>
</dbReference>
<keyword evidence="10" id="KW-0732">Signal</keyword>
<evidence type="ECO:0000256" key="4">
    <source>
        <dbReference type="ARBA" id="ARBA00022825"/>
    </source>
</evidence>
<evidence type="ECO:0000259" key="11">
    <source>
        <dbReference type="PROSITE" id="PS50853"/>
    </source>
</evidence>
<proteinExistence type="inferred from homology"/>